<proteinExistence type="predicted"/>
<accession>A0ABU6WNA7</accession>
<reference evidence="1 2" key="1">
    <citation type="journal article" date="2023" name="Plants (Basel)">
        <title>Bridging the Gap: Combining Genomics and Transcriptomics Approaches to Understand Stylosanthes scabra, an Orphan Legume from the Brazilian Caatinga.</title>
        <authorList>
            <person name="Ferreira-Neto J.R.C."/>
            <person name="da Silva M.D."/>
            <person name="Binneck E."/>
            <person name="de Melo N.F."/>
            <person name="da Silva R.H."/>
            <person name="de Melo A.L.T.M."/>
            <person name="Pandolfi V."/>
            <person name="Bustamante F.O."/>
            <person name="Brasileiro-Vidal A.C."/>
            <person name="Benko-Iseppon A.M."/>
        </authorList>
    </citation>
    <scope>NUCLEOTIDE SEQUENCE [LARGE SCALE GENOMIC DNA]</scope>
    <source>
        <tissue evidence="1">Leaves</tissue>
    </source>
</reference>
<evidence type="ECO:0000313" key="2">
    <source>
        <dbReference type="Proteomes" id="UP001341840"/>
    </source>
</evidence>
<protein>
    <submittedName>
        <fullName evidence="1">Uncharacterized protein</fullName>
    </submittedName>
</protein>
<keyword evidence="2" id="KW-1185">Reference proteome</keyword>
<gene>
    <name evidence="1" type="ORF">PIB30_075641</name>
</gene>
<name>A0ABU6WNA7_9FABA</name>
<dbReference type="Proteomes" id="UP001341840">
    <property type="component" value="Unassembled WGS sequence"/>
</dbReference>
<dbReference type="EMBL" id="JASCZI010182213">
    <property type="protein sequence ID" value="MED6187352.1"/>
    <property type="molecule type" value="Genomic_DNA"/>
</dbReference>
<sequence>MDITIHLYRNGFKPGYWVWTEHGEVDTNGVNRPDLKADRILRRSRARAATNVIMEDVNWESNHDRYNEMIFDTFGVDEEENEMSDVVKLMYDTPWLCYSKVPSEVKDRWFDKWMQDGMPLHNFLKDFPYNRFLFPNFTLSNSHVQSKMLSN</sequence>
<evidence type="ECO:0000313" key="1">
    <source>
        <dbReference type="EMBL" id="MED6187352.1"/>
    </source>
</evidence>
<comment type="caution">
    <text evidence="1">The sequence shown here is derived from an EMBL/GenBank/DDBJ whole genome shotgun (WGS) entry which is preliminary data.</text>
</comment>
<organism evidence="1 2">
    <name type="scientific">Stylosanthes scabra</name>
    <dbReference type="NCBI Taxonomy" id="79078"/>
    <lineage>
        <taxon>Eukaryota</taxon>
        <taxon>Viridiplantae</taxon>
        <taxon>Streptophyta</taxon>
        <taxon>Embryophyta</taxon>
        <taxon>Tracheophyta</taxon>
        <taxon>Spermatophyta</taxon>
        <taxon>Magnoliopsida</taxon>
        <taxon>eudicotyledons</taxon>
        <taxon>Gunneridae</taxon>
        <taxon>Pentapetalae</taxon>
        <taxon>rosids</taxon>
        <taxon>fabids</taxon>
        <taxon>Fabales</taxon>
        <taxon>Fabaceae</taxon>
        <taxon>Papilionoideae</taxon>
        <taxon>50 kb inversion clade</taxon>
        <taxon>dalbergioids sensu lato</taxon>
        <taxon>Dalbergieae</taxon>
        <taxon>Pterocarpus clade</taxon>
        <taxon>Stylosanthes</taxon>
    </lineage>
</organism>